<dbReference type="GeneID" id="55643458"/>
<name>A0A3M3DTD6_9PSED</name>
<dbReference type="PANTHER" id="PTHR30537">
    <property type="entry name" value="HTH-TYPE TRANSCRIPTIONAL REGULATOR"/>
    <property type="match status" value="1"/>
</dbReference>
<dbReference type="SUPFAM" id="SSF53850">
    <property type="entry name" value="Periplasmic binding protein-like II"/>
    <property type="match status" value="1"/>
</dbReference>
<dbReference type="STRING" id="47879.AXG94_03740"/>
<dbReference type="OrthoDB" id="570111at2"/>
<dbReference type="InterPro" id="IPR058163">
    <property type="entry name" value="LysR-type_TF_proteobact-type"/>
</dbReference>
<evidence type="ECO:0000256" key="2">
    <source>
        <dbReference type="ARBA" id="ARBA00023015"/>
    </source>
</evidence>
<dbReference type="AlphaFoldDB" id="A0A3M3DTD6"/>
<accession>A0A3M3DTD6</accession>
<keyword evidence="2" id="KW-0805">Transcription regulation</keyword>
<evidence type="ECO:0000256" key="4">
    <source>
        <dbReference type="ARBA" id="ARBA00023163"/>
    </source>
</evidence>
<dbReference type="GO" id="GO:0003700">
    <property type="term" value="F:DNA-binding transcription factor activity"/>
    <property type="evidence" value="ECO:0007669"/>
    <property type="project" value="InterPro"/>
</dbReference>
<dbReference type="InterPro" id="IPR005119">
    <property type="entry name" value="LysR_subst-bd"/>
</dbReference>
<dbReference type="RefSeq" id="WP_024780215.1">
    <property type="nucleotide sequence ID" value="NZ_CP014262.1"/>
</dbReference>
<evidence type="ECO:0000259" key="5">
    <source>
        <dbReference type="PROSITE" id="PS50931"/>
    </source>
</evidence>
<dbReference type="GO" id="GO:0043565">
    <property type="term" value="F:sequence-specific DNA binding"/>
    <property type="evidence" value="ECO:0007669"/>
    <property type="project" value="TreeGrafter"/>
</dbReference>
<evidence type="ECO:0000256" key="1">
    <source>
        <dbReference type="ARBA" id="ARBA00009437"/>
    </source>
</evidence>
<dbReference type="Pfam" id="PF00126">
    <property type="entry name" value="HTH_1"/>
    <property type="match status" value="1"/>
</dbReference>
<keyword evidence="4" id="KW-0804">Transcription</keyword>
<sequence length="306" mass="34125">MDVSSTPLTATQTVDFPVDSTQFDWENLRYFIAFARIRSLAAAARSLNVEHATVSRRIAALETALKIRLVDRRSHRYELTENGERIAQLGNRMQETACALSRAVCAIRTDKVADITLSAPPHLTTHFIAPHLGRLREQCPDVNVRILSNPRMASMARREADIAISVGRPTETDLVVRKIGTLDFGFFAAPSYLQDRAASAYEFIAHDDEQEPSPQRIWLENAAGQRPVVLRVKSFDVQAEAARAGAGIALLPVFMADAPGGLQRVPVEEQPLHAELWLVVHRDMRTAPGIRAMMDFVIHCFAQQHR</sequence>
<comment type="caution">
    <text evidence="6">The sequence shown here is derived from an EMBL/GenBank/DDBJ whole genome shotgun (WGS) entry which is preliminary data.</text>
</comment>
<evidence type="ECO:0000256" key="3">
    <source>
        <dbReference type="ARBA" id="ARBA00023125"/>
    </source>
</evidence>
<evidence type="ECO:0000313" key="6">
    <source>
        <dbReference type="EMBL" id="RMM40535.1"/>
    </source>
</evidence>
<dbReference type="Gene3D" id="1.10.10.10">
    <property type="entry name" value="Winged helix-like DNA-binding domain superfamily/Winged helix DNA-binding domain"/>
    <property type="match status" value="1"/>
</dbReference>
<dbReference type="SUPFAM" id="SSF46785">
    <property type="entry name" value="Winged helix' DNA-binding domain"/>
    <property type="match status" value="1"/>
</dbReference>
<organism evidence="6 7">
    <name type="scientific">Pseudomonas corrugata</name>
    <dbReference type="NCBI Taxonomy" id="47879"/>
    <lineage>
        <taxon>Bacteria</taxon>
        <taxon>Pseudomonadati</taxon>
        <taxon>Pseudomonadota</taxon>
        <taxon>Gammaproteobacteria</taxon>
        <taxon>Pseudomonadales</taxon>
        <taxon>Pseudomonadaceae</taxon>
        <taxon>Pseudomonas</taxon>
    </lineage>
</organism>
<dbReference type="Proteomes" id="UP000270661">
    <property type="component" value="Unassembled WGS sequence"/>
</dbReference>
<feature type="domain" description="HTH lysR-type" evidence="5">
    <location>
        <begin position="23"/>
        <end position="80"/>
    </location>
</feature>
<protein>
    <recommendedName>
        <fullName evidence="5">HTH lysR-type domain-containing protein</fullName>
    </recommendedName>
</protein>
<dbReference type="InterPro" id="IPR000847">
    <property type="entry name" value="LysR_HTH_N"/>
</dbReference>
<reference evidence="6 7" key="1">
    <citation type="submission" date="2018-08" db="EMBL/GenBank/DDBJ databases">
        <title>Recombination of ecologically and evolutionarily significant loci maintains genetic cohesion in the Pseudomonas syringae species complex.</title>
        <authorList>
            <person name="Dillon M."/>
            <person name="Thakur S."/>
            <person name="Almeida R.N.D."/>
            <person name="Weir B.S."/>
            <person name="Guttman D.S."/>
        </authorList>
    </citation>
    <scope>NUCLEOTIDE SEQUENCE [LARGE SCALE GENOMIC DNA]</scope>
    <source>
        <strain evidence="6 7">NCPPB2445</strain>
    </source>
</reference>
<dbReference type="Pfam" id="PF03466">
    <property type="entry name" value="LysR_substrate"/>
    <property type="match status" value="1"/>
</dbReference>
<proteinExistence type="inferred from homology"/>
<comment type="similarity">
    <text evidence="1">Belongs to the LysR transcriptional regulatory family.</text>
</comment>
<dbReference type="InterPro" id="IPR036388">
    <property type="entry name" value="WH-like_DNA-bd_sf"/>
</dbReference>
<dbReference type="InterPro" id="IPR036390">
    <property type="entry name" value="WH_DNA-bd_sf"/>
</dbReference>
<dbReference type="Gene3D" id="3.40.190.290">
    <property type="match status" value="1"/>
</dbReference>
<dbReference type="PANTHER" id="PTHR30537:SF3">
    <property type="entry name" value="TRANSCRIPTIONAL REGULATORY PROTEIN"/>
    <property type="match status" value="1"/>
</dbReference>
<keyword evidence="3" id="KW-0238">DNA-binding</keyword>
<dbReference type="GO" id="GO:0006351">
    <property type="term" value="P:DNA-templated transcription"/>
    <property type="evidence" value="ECO:0007669"/>
    <property type="project" value="TreeGrafter"/>
</dbReference>
<dbReference type="EMBL" id="RBOJ01000115">
    <property type="protein sequence ID" value="RMM40535.1"/>
    <property type="molecule type" value="Genomic_DNA"/>
</dbReference>
<evidence type="ECO:0000313" key="7">
    <source>
        <dbReference type="Proteomes" id="UP000270661"/>
    </source>
</evidence>
<keyword evidence="7" id="KW-1185">Reference proteome</keyword>
<gene>
    <name evidence="6" type="ORF">ALQ77_04009</name>
</gene>
<dbReference type="PROSITE" id="PS50931">
    <property type="entry name" value="HTH_LYSR"/>
    <property type="match status" value="1"/>
</dbReference>